<evidence type="ECO:0000256" key="2">
    <source>
        <dbReference type="SAM" id="MobiDB-lite"/>
    </source>
</evidence>
<organism evidence="4 5">
    <name type="scientific">Bionectria ochroleuca</name>
    <name type="common">Gliocladium roseum</name>
    <dbReference type="NCBI Taxonomy" id="29856"/>
    <lineage>
        <taxon>Eukaryota</taxon>
        <taxon>Fungi</taxon>
        <taxon>Dikarya</taxon>
        <taxon>Ascomycota</taxon>
        <taxon>Pezizomycotina</taxon>
        <taxon>Sordariomycetes</taxon>
        <taxon>Hypocreomycetidae</taxon>
        <taxon>Hypocreales</taxon>
        <taxon>Bionectriaceae</taxon>
        <taxon>Clonostachys</taxon>
    </lineage>
</organism>
<dbReference type="PANTHER" id="PTHR47785">
    <property type="entry name" value="ZN(II)2CYS6 TRANSCRIPTION FACTOR (EUROFUNG)-RELATED-RELATED"/>
    <property type="match status" value="1"/>
</dbReference>
<dbReference type="EMBL" id="JADCTT010000016">
    <property type="protein sequence ID" value="KAF9743885.1"/>
    <property type="molecule type" value="Genomic_DNA"/>
</dbReference>
<feature type="region of interest" description="Disordered" evidence="2">
    <location>
        <begin position="1"/>
        <end position="51"/>
    </location>
</feature>
<dbReference type="AlphaFoldDB" id="A0A8H7N104"/>
<dbReference type="Pfam" id="PF00172">
    <property type="entry name" value="Zn_clus"/>
    <property type="match status" value="1"/>
</dbReference>
<evidence type="ECO:0000259" key="3">
    <source>
        <dbReference type="PROSITE" id="PS50048"/>
    </source>
</evidence>
<dbReference type="Proteomes" id="UP000616885">
    <property type="component" value="Unassembled WGS sequence"/>
</dbReference>
<dbReference type="Gene3D" id="4.10.240.10">
    <property type="entry name" value="Zn(2)-C6 fungal-type DNA-binding domain"/>
    <property type="match status" value="1"/>
</dbReference>
<feature type="domain" description="Zn(2)-C6 fungal-type" evidence="3">
    <location>
        <begin position="56"/>
        <end position="86"/>
    </location>
</feature>
<dbReference type="InterPro" id="IPR053181">
    <property type="entry name" value="EcdB-like_regulator"/>
</dbReference>
<dbReference type="CDD" id="cd12148">
    <property type="entry name" value="fungal_TF_MHR"/>
    <property type="match status" value="1"/>
</dbReference>
<dbReference type="CDD" id="cd00067">
    <property type="entry name" value="GAL4"/>
    <property type="match status" value="1"/>
</dbReference>
<evidence type="ECO:0000313" key="4">
    <source>
        <dbReference type="EMBL" id="KAF9743885.1"/>
    </source>
</evidence>
<reference evidence="4" key="1">
    <citation type="submission" date="2020-10" db="EMBL/GenBank/DDBJ databases">
        <title>High-Quality Genome Resource of Clonostachys rosea strain S41 by Oxford Nanopore Long-Read Sequencing.</title>
        <authorList>
            <person name="Wang H."/>
        </authorList>
    </citation>
    <scope>NUCLEOTIDE SEQUENCE</scope>
    <source>
        <strain evidence="4">S41</strain>
    </source>
</reference>
<accession>A0A8H7N104</accession>
<dbReference type="GO" id="GO:0000981">
    <property type="term" value="F:DNA-binding transcription factor activity, RNA polymerase II-specific"/>
    <property type="evidence" value="ECO:0007669"/>
    <property type="project" value="InterPro"/>
</dbReference>
<protein>
    <recommendedName>
        <fullName evidence="3">Zn(2)-C6 fungal-type domain-containing protein</fullName>
    </recommendedName>
</protein>
<sequence>MGPFNEQAEQPSKRPRTESAGRTDDMRSAEADSEPVADEPHTARGPRRQRTRAAMACAVCRARKTKCDGRRPSCGFCQRTSSACQYDTVVEYAPDSAFSGHQDMGPQILQAIEQLTQLVKTQQSQSQPEWANYYRGPTQSCSPPRWWRWTALWTSFSIPSLRLLGRPRQRAPMARLSPGIDKIPVDNGIPIPMPDELPPLSLMELTRLQMNYRRVVHDFNPMLDLATLDRYTTHIAENGLDFTTRTCLVVLVCAVGALCQEESAFTIPSRLPVTERNDDLDIAYRFWSVASRRLGRAMSHNTLESAQCLCLAGIWFMCNLQPLDAWKHFTMAGNCYYSAILARKSLASPGSQSPQLFPQAIEHSIFYTAYKSELEIRYELAIPGSVLEHLEEELVFPSPPMLSETQLEGPNDEAITWYYYLTDIAARHLINRIINTGFKIGGCPTEAQARSLLRDYKIFGSQLEDWYESLPK</sequence>
<gene>
    <name evidence="4" type="ORF">IM811_006225</name>
</gene>
<dbReference type="PROSITE" id="PS00463">
    <property type="entry name" value="ZN2_CY6_FUNGAL_1"/>
    <property type="match status" value="1"/>
</dbReference>
<comment type="caution">
    <text evidence="4">The sequence shown here is derived from an EMBL/GenBank/DDBJ whole genome shotgun (WGS) entry which is preliminary data.</text>
</comment>
<keyword evidence="1" id="KW-0539">Nucleus</keyword>
<dbReference type="InterPro" id="IPR036864">
    <property type="entry name" value="Zn2-C6_fun-type_DNA-bd_sf"/>
</dbReference>
<evidence type="ECO:0000256" key="1">
    <source>
        <dbReference type="ARBA" id="ARBA00023242"/>
    </source>
</evidence>
<proteinExistence type="predicted"/>
<dbReference type="PANTHER" id="PTHR47785:SF5">
    <property type="entry name" value="ZN(II)2CYS6 TRANSCRIPTION FACTOR (EUROFUNG)"/>
    <property type="match status" value="1"/>
</dbReference>
<dbReference type="SUPFAM" id="SSF57701">
    <property type="entry name" value="Zn2/Cys6 DNA-binding domain"/>
    <property type="match status" value="1"/>
</dbReference>
<feature type="compositionally biased region" description="Basic and acidic residues" evidence="2">
    <location>
        <begin position="11"/>
        <end position="30"/>
    </location>
</feature>
<evidence type="ECO:0000313" key="5">
    <source>
        <dbReference type="Proteomes" id="UP000616885"/>
    </source>
</evidence>
<dbReference type="PROSITE" id="PS50048">
    <property type="entry name" value="ZN2_CY6_FUNGAL_2"/>
    <property type="match status" value="1"/>
</dbReference>
<dbReference type="GO" id="GO:0008270">
    <property type="term" value="F:zinc ion binding"/>
    <property type="evidence" value="ECO:0007669"/>
    <property type="project" value="InterPro"/>
</dbReference>
<dbReference type="SMART" id="SM00066">
    <property type="entry name" value="GAL4"/>
    <property type="match status" value="1"/>
</dbReference>
<dbReference type="InterPro" id="IPR001138">
    <property type="entry name" value="Zn2Cys6_DnaBD"/>
</dbReference>
<name>A0A8H7N104_BIOOC</name>